<gene>
    <name evidence="1" type="ORF">GCM10017056_52950</name>
</gene>
<protein>
    <submittedName>
        <fullName evidence="1">Uncharacterized protein</fullName>
    </submittedName>
</protein>
<dbReference type="AlphaFoldDB" id="A0A8J3MCL6"/>
<evidence type="ECO:0000313" key="1">
    <source>
        <dbReference type="EMBL" id="GHF76011.1"/>
    </source>
</evidence>
<sequence length="51" mass="5225">MTLDPISSSGTNSAAPSPNILAGLVRLLAREAAKAEFATRCKSGGERVGHD</sequence>
<comment type="caution">
    <text evidence="1">The sequence shown here is derived from an EMBL/GenBank/DDBJ whole genome shotgun (WGS) entry which is preliminary data.</text>
</comment>
<dbReference type="Proteomes" id="UP000626220">
    <property type="component" value="Unassembled WGS sequence"/>
</dbReference>
<keyword evidence="2" id="KW-1185">Reference proteome</keyword>
<dbReference type="RefSeq" id="WP_189683138.1">
    <property type="nucleotide sequence ID" value="NZ_BNCJ01000051.1"/>
</dbReference>
<organism evidence="1 2">
    <name type="scientific">Seohaeicola zhoushanensis</name>
    <dbReference type="NCBI Taxonomy" id="1569283"/>
    <lineage>
        <taxon>Bacteria</taxon>
        <taxon>Pseudomonadati</taxon>
        <taxon>Pseudomonadota</taxon>
        <taxon>Alphaproteobacteria</taxon>
        <taxon>Rhodobacterales</taxon>
        <taxon>Roseobacteraceae</taxon>
        <taxon>Seohaeicola</taxon>
    </lineage>
</organism>
<proteinExistence type="predicted"/>
<dbReference type="EMBL" id="BNCJ01000051">
    <property type="protein sequence ID" value="GHF76011.1"/>
    <property type="molecule type" value="Genomic_DNA"/>
</dbReference>
<reference evidence="1" key="2">
    <citation type="submission" date="2020-09" db="EMBL/GenBank/DDBJ databases">
        <authorList>
            <person name="Sun Q."/>
            <person name="Kim S."/>
        </authorList>
    </citation>
    <scope>NUCLEOTIDE SEQUENCE</scope>
    <source>
        <strain evidence="1">KCTC 42650</strain>
    </source>
</reference>
<accession>A0A8J3MCL6</accession>
<evidence type="ECO:0000313" key="2">
    <source>
        <dbReference type="Proteomes" id="UP000626220"/>
    </source>
</evidence>
<name>A0A8J3MCL6_9RHOB</name>
<reference evidence="1" key="1">
    <citation type="journal article" date="2014" name="Int. J. Syst. Evol. Microbiol.">
        <title>Complete genome sequence of Corynebacterium casei LMG S-19264T (=DSM 44701T), isolated from a smear-ripened cheese.</title>
        <authorList>
            <consortium name="US DOE Joint Genome Institute (JGI-PGF)"/>
            <person name="Walter F."/>
            <person name="Albersmeier A."/>
            <person name="Kalinowski J."/>
            <person name="Ruckert C."/>
        </authorList>
    </citation>
    <scope>NUCLEOTIDE SEQUENCE</scope>
    <source>
        <strain evidence="1">KCTC 42650</strain>
    </source>
</reference>